<name>A0A7Y3R6C8_9FLAO</name>
<evidence type="ECO:0008006" key="3">
    <source>
        <dbReference type="Google" id="ProtNLM"/>
    </source>
</evidence>
<reference evidence="1 2" key="1">
    <citation type="submission" date="2020-05" db="EMBL/GenBank/DDBJ databases">
        <title>Draft genome of Flavobacterium sp. IMCC34852.</title>
        <authorList>
            <person name="Song J."/>
            <person name="Cho J.-C."/>
        </authorList>
    </citation>
    <scope>NUCLEOTIDE SEQUENCE [LARGE SCALE GENOMIC DNA]</scope>
    <source>
        <strain evidence="1 2">IMCC34852</strain>
    </source>
</reference>
<comment type="caution">
    <text evidence="1">The sequence shown here is derived from an EMBL/GenBank/DDBJ whole genome shotgun (WGS) entry which is preliminary data.</text>
</comment>
<dbReference type="RefSeq" id="WP_171220958.1">
    <property type="nucleotide sequence ID" value="NZ_CP121446.1"/>
</dbReference>
<dbReference type="AlphaFoldDB" id="A0A7Y3R6C8"/>
<protein>
    <recommendedName>
        <fullName evidence="3">Carboxypeptidase-like regulatory domain-containing protein</fullName>
    </recommendedName>
</protein>
<evidence type="ECO:0000313" key="2">
    <source>
        <dbReference type="Proteomes" id="UP000536509"/>
    </source>
</evidence>
<proteinExistence type="predicted"/>
<keyword evidence="2" id="KW-1185">Reference proteome</keyword>
<dbReference type="Proteomes" id="UP000536509">
    <property type="component" value="Unassembled WGS sequence"/>
</dbReference>
<dbReference type="EMBL" id="JABEVX010000001">
    <property type="protein sequence ID" value="NNT70745.1"/>
    <property type="molecule type" value="Genomic_DNA"/>
</dbReference>
<evidence type="ECO:0000313" key="1">
    <source>
        <dbReference type="EMBL" id="NNT70745.1"/>
    </source>
</evidence>
<accession>A0A7Y3R6C8</accession>
<organism evidence="1 2">
    <name type="scientific">Flavobacterium rivulicola</name>
    <dbReference type="NCBI Taxonomy" id="2732161"/>
    <lineage>
        <taxon>Bacteria</taxon>
        <taxon>Pseudomonadati</taxon>
        <taxon>Bacteroidota</taxon>
        <taxon>Flavobacteriia</taxon>
        <taxon>Flavobacteriales</taxon>
        <taxon>Flavobacteriaceae</taxon>
        <taxon>Flavobacterium</taxon>
    </lineage>
</organism>
<sequence length="273" mass="31306">MRKEITVLFCLVCTLFQAQTAVHLKDKETKMPVAYANIWKAESLYRTADSTGVFSVDDNDKTNFFKITCVGYHDTIAEITPEILLRPNKIDLAEVKLVQRKFEKTLKLGKAKRGDNHYGVQWDTKMAMTAKYFPNNGIKGKYLSKAKFFATATSKNRLISVMVYSVGDDGKPNEILNKETLIYKLKKGTHTVEADLNALNIEYPANGIFIIIQHPLLEQNKNYSKDNSHPNGFFYEPLISIDVTNEFTDSWYFQEEWKRSKSYSLNVELLVSD</sequence>
<gene>
    <name evidence="1" type="ORF">HKT18_00820</name>
</gene>